<organism evidence="6 7">
    <name type="scientific">Dethiosulfatarculus sandiegensis</name>
    <dbReference type="NCBI Taxonomy" id="1429043"/>
    <lineage>
        <taxon>Bacteria</taxon>
        <taxon>Pseudomonadati</taxon>
        <taxon>Thermodesulfobacteriota</taxon>
        <taxon>Desulfarculia</taxon>
        <taxon>Desulfarculales</taxon>
        <taxon>Desulfarculaceae</taxon>
        <taxon>Dethiosulfatarculus</taxon>
    </lineage>
</organism>
<dbReference type="Proteomes" id="UP000032233">
    <property type="component" value="Unassembled WGS sequence"/>
</dbReference>
<keyword evidence="7" id="KW-1185">Reference proteome</keyword>
<dbReference type="CDD" id="cd10147">
    <property type="entry name" value="Wzt_C-like"/>
    <property type="match status" value="1"/>
</dbReference>
<reference evidence="6 7" key="1">
    <citation type="submission" date="2013-11" db="EMBL/GenBank/DDBJ databases">
        <title>Metagenomic analysis of a methanogenic consortium involved in long chain n-alkane degradation.</title>
        <authorList>
            <person name="Davidova I.A."/>
            <person name="Callaghan A.V."/>
            <person name="Wawrik B."/>
            <person name="Pruitt S."/>
            <person name="Marks C."/>
            <person name="Duncan K.E."/>
            <person name="Suflita J.M."/>
        </authorList>
    </citation>
    <scope>NUCLEOTIDE SEQUENCE [LARGE SCALE GENOMIC DNA]</scope>
    <source>
        <strain evidence="6 7">SPR</strain>
    </source>
</reference>
<dbReference type="SMART" id="SM00382">
    <property type="entry name" value="AAA"/>
    <property type="match status" value="1"/>
</dbReference>
<evidence type="ECO:0000256" key="2">
    <source>
        <dbReference type="ARBA" id="ARBA00022448"/>
    </source>
</evidence>
<dbReference type="InterPro" id="IPR027417">
    <property type="entry name" value="P-loop_NTPase"/>
</dbReference>
<dbReference type="GO" id="GO:0140359">
    <property type="term" value="F:ABC-type transporter activity"/>
    <property type="evidence" value="ECO:0007669"/>
    <property type="project" value="InterPro"/>
</dbReference>
<feature type="domain" description="ABC transporter" evidence="5">
    <location>
        <begin position="31"/>
        <end position="252"/>
    </location>
</feature>
<protein>
    <submittedName>
        <fullName evidence="6">Sugar ABC transporter ATP-binding protein</fullName>
    </submittedName>
</protein>
<dbReference type="OrthoDB" id="9809450at2"/>
<dbReference type="InterPro" id="IPR029439">
    <property type="entry name" value="Wzt_C"/>
</dbReference>
<dbReference type="PANTHER" id="PTHR46743:SF2">
    <property type="entry name" value="TEICHOIC ACIDS EXPORT ATP-BINDING PROTEIN TAGH"/>
    <property type="match status" value="1"/>
</dbReference>
<dbReference type="GO" id="GO:0016020">
    <property type="term" value="C:membrane"/>
    <property type="evidence" value="ECO:0007669"/>
    <property type="project" value="InterPro"/>
</dbReference>
<dbReference type="InterPro" id="IPR015860">
    <property type="entry name" value="ABC_transpr_TagH-like"/>
</dbReference>
<keyword evidence="4 6" id="KW-0067">ATP-binding</keyword>
<dbReference type="CDD" id="cd03220">
    <property type="entry name" value="ABC_KpsT_Wzt"/>
    <property type="match status" value="1"/>
</dbReference>
<dbReference type="GO" id="GO:0005524">
    <property type="term" value="F:ATP binding"/>
    <property type="evidence" value="ECO:0007669"/>
    <property type="project" value="UniProtKB-KW"/>
</dbReference>
<dbReference type="InterPro" id="IPR003593">
    <property type="entry name" value="AAA+_ATPase"/>
</dbReference>
<evidence type="ECO:0000313" key="7">
    <source>
        <dbReference type="Proteomes" id="UP000032233"/>
    </source>
</evidence>
<comment type="similarity">
    <text evidence="1">Belongs to the ABC transporter superfamily.</text>
</comment>
<dbReference type="Pfam" id="PF14524">
    <property type="entry name" value="Wzt_C"/>
    <property type="match status" value="1"/>
</dbReference>
<dbReference type="InterPro" id="IPR003439">
    <property type="entry name" value="ABC_transporter-like_ATP-bd"/>
</dbReference>
<dbReference type="AlphaFoldDB" id="A0A0D2HSX0"/>
<dbReference type="PATRIC" id="fig|1429043.3.peg.2458"/>
<dbReference type="Gene3D" id="2.70.50.60">
    <property type="entry name" value="abc- transporter (atp binding component) like domain"/>
    <property type="match status" value="1"/>
</dbReference>
<evidence type="ECO:0000259" key="5">
    <source>
        <dbReference type="PROSITE" id="PS50893"/>
    </source>
</evidence>
<evidence type="ECO:0000256" key="3">
    <source>
        <dbReference type="ARBA" id="ARBA00022741"/>
    </source>
</evidence>
<proteinExistence type="inferred from homology"/>
<keyword evidence="3" id="KW-0547">Nucleotide-binding</keyword>
<gene>
    <name evidence="6" type="ORF">X474_11555</name>
</gene>
<name>A0A0D2HSX0_9BACT</name>
<dbReference type="SUPFAM" id="SSF52540">
    <property type="entry name" value="P-loop containing nucleoside triphosphate hydrolases"/>
    <property type="match status" value="1"/>
</dbReference>
<keyword evidence="2" id="KW-0813">Transport</keyword>
<sequence length="410" mass="45921">MSEMPAIEVKGLGKRFRREILKRDYITWKTLLLNPFSRKKAKDYITVLEEISFSVDHGKTLALIGQNGSGKSTLLKIMAGIYKPDNGQVNVRGRVSSLIELGAGFHPEFTGRENVFLNGTILGLSNSEIAKRFDHIAAYSGLGEYIDAPVRTYSSGMYVRLGFSVAVNVDPDVLLVDEVLAVGDEAFAHKCEDKINEFRRKGKTICLVTHDMGAVEKYADEVIWLDGGQIAARGNPRRVIDAYRQKVAQEEDAIRRQEALQAEADLTGLRWGDGDVVIEKIRLLDKDGAERAVVTSGEPLTIELEYCQKKPTKDLVFGIGLFNAQEVQCYGTNTHLERLDLEDLPTKGVVRFIMDRLDLVQGTYFLDVAAHNTDGKAYDYIRRSQAFSVRSIINDVGVFRPSHTWEVFPR</sequence>
<dbReference type="PANTHER" id="PTHR46743">
    <property type="entry name" value="TEICHOIC ACIDS EXPORT ATP-BINDING PROTEIN TAGH"/>
    <property type="match status" value="1"/>
</dbReference>
<dbReference type="PROSITE" id="PS50893">
    <property type="entry name" value="ABC_TRANSPORTER_2"/>
    <property type="match status" value="1"/>
</dbReference>
<dbReference type="InterPro" id="IPR050683">
    <property type="entry name" value="Bact_Polysacc_Export_ATP-bd"/>
</dbReference>
<dbReference type="GO" id="GO:0016887">
    <property type="term" value="F:ATP hydrolysis activity"/>
    <property type="evidence" value="ECO:0007669"/>
    <property type="project" value="InterPro"/>
</dbReference>
<dbReference type="Pfam" id="PF00005">
    <property type="entry name" value="ABC_tran"/>
    <property type="match status" value="1"/>
</dbReference>
<evidence type="ECO:0000313" key="6">
    <source>
        <dbReference type="EMBL" id="KIX13638.1"/>
    </source>
</evidence>
<accession>A0A0D2HSX0</accession>
<dbReference type="RefSeq" id="WP_044348698.1">
    <property type="nucleotide sequence ID" value="NZ_AZAC01000014.1"/>
</dbReference>
<dbReference type="EMBL" id="AZAC01000014">
    <property type="protein sequence ID" value="KIX13638.1"/>
    <property type="molecule type" value="Genomic_DNA"/>
</dbReference>
<dbReference type="STRING" id="1429043.X474_11555"/>
<comment type="caution">
    <text evidence="6">The sequence shown here is derived from an EMBL/GenBank/DDBJ whole genome shotgun (WGS) entry which is preliminary data.</text>
</comment>
<evidence type="ECO:0000256" key="4">
    <source>
        <dbReference type="ARBA" id="ARBA00022840"/>
    </source>
</evidence>
<dbReference type="Gene3D" id="3.40.50.300">
    <property type="entry name" value="P-loop containing nucleotide triphosphate hydrolases"/>
    <property type="match status" value="1"/>
</dbReference>
<evidence type="ECO:0000256" key="1">
    <source>
        <dbReference type="ARBA" id="ARBA00005417"/>
    </source>
</evidence>
<dbReference type="InParanoid" id="A0A0D2HSX0"/>